<feature type="compositionally biased region" description="Acidic residues" evidence="1">
    <location>
        <begin position="204"/>
        <end position="213"/>
    </location>
</feature>
<reference evidence="3" key="1">
    <citation type="journal article" date="2023" name="Nat. Commun.">
        <title>Diploid and tetraploid genomes of Acorus and the evolution of monocots.</title>
        <authorList>
            <person name="Ma L."/>
            <person name="Liu K.W."/>
            <person name="Li Z."/>
            <person name="Hsiao Y.Y."/>
            <person name="Qi Y."/>
            <person name="Fu T."/>
            <person name="Tang G.D."/>
            <person name="Zhang D."/>
            <person name="Sun W.H."/>
            <person name="Liu D.K."/>
            <person name="Li Y."/>
            <person name="Chen G.Z."/>
            <person name="Liu X.D."/>
            <person name="Liao X.Y."/>
            <person name="Jiang Y.T."/>
            <person name="Yu X."/>
            <person name="Hao Y."/>
            <person name="Huang J."/>
            <person name="Zhao X.W."/>
            <person name="Ke S."/>
            <person name="Chen Y.Y."/>
            <person name="Wu W.L."/>
            <person name="Hsu J.L."/>
            <person name="Lin Y.F."/>
            <person name="Huang M.D."/>
            <person name="Li C.Y."/>
            <person name="Huang L."/>
            <person name="Wang Z.W."/>
            <person name="Zhao X."/>
            <person name="Zhong W.Y."/>
            <person name="Peng D.H."/>
            <person name="Ahmad S."/>
            <person name="Lan S."/>
            <person name="Zhang J.S."/>
            <person name="Tsai W.C."/>
            <person name="Van de Peer Y."/>
            <person name="Liu Z.J."/>
        </authorList>
    </citation>
    <scope>NUCLEOTIDE SEQUENCE</scope>
    <source>
        <strain evidence="3">CP</strain>
    </source>
</reference>
<feature type="signal peptide" evidence="2">
    <location>
        <begin position="1"/>
        <end position="21"/>
    </location>
</feature>
<name>A0AAV9E8X1_ACOCL</name>
<evidence type="ECO:0000256" key="1">
    <source>
        <dbReference type="SAM" id="MobiDB-lite"/>
    </source>
</evidence>
<dbReference type="Proteomes" id="UP001180020">
    <property type="component" value="Unassembled WGS sequence"/>
</dbReference>
<feature type="compositionally biased region" description="Pro residues" evidence="1">
    <location>
        <begin position="145"/>
        <end position="162"/>
    </location>
</feature>
<feature type="compositionally biased region" description="Low complexity" evidence="1">
    <location>
        <begin position="340"/>
        <end position="354"/>
    </location>
</feature>
<evidence type="ECO:0000256" key="2">
    <source>
        <dbReference type="SAM" id="SignalP"/>
    </source>
</evidence>
<dbReference type="AlphaFoldDB" id="A0AAV9E8X1"/>
<comment type="caution">
    <text evidence="3">The sequence shown here is derived from an EMBL/GenBank/DDBJ whole genome shotgun (WGS) entry which is preliminary data.</text>
</comment>
<feature type="region of interest" description="Disordered" evidence="1">
    <location>
        <begin position="139"/>
        <end position="230"/>
    </location>
</feature>
<evidence type="ECO:0000313" key="3">
    <source>
        <dbReference type="EMBL" id="KAK1309911.1"/>
    </source>
</evidence>
<gene>
    <name evidence="3" type="ORF">QJS10_CPA08g01140</name>
</gene>
<feature type="chain" id="PRO_5043474195" evidence="2">
    <location>
        <begin position="22"/>
        <end position="354"/>
    </location>
</feature>
<keyword evidence="4" id="KW-1185">Reference proteome</keyword>
<reference evidence="3" key="2">
    <citation type="submission" date="2023-06" db="EMBL/GenBank/DDBJ databases">
        <authorList>
            <person name="Ma L."/>
            <person name="Liu K.-W."/>
            <person name="Li Z."/>
            <person name="Hsiao Y.-Y."/>
            <person name="Qi Y."/>
            <person name="Fu T."/>
            <person name="Tang G."/>
            <person name="Zhang D."/>
            <person name="Sun W.-H."/>
            <person name="Liu D.-K."/>
            <person name="Li Y."/>
            <person name="Chen G.-Z."/>
            <person name="Liu X.-D."/>
            <person name="Liao X.-Y."/>
            <person name="Jiang Y.-T."/>
            <person name="Yu X."/>
            <person name="Hao Y."/>
            <person name="Huang J."/>
            <person name="Zhao X.-W."/>
            <person name="Ke S."/>
            <person name="Chen Y.-Y."/>
            <person name="Wu W.-L."/>
            <person name="Hsu J.-L."/>
            <person name="Lin Y.-F."/>
            <person name="Huang M.-D."/>
            <person name="Li C.-Y."/>
            <person name="Huang L."/>
            <person name="Wang Z.-W."/>
            <person name="Zhao X."/>
            <person name="Zhong W.-Y."/>
            <person name="Peng D.-H."/>
            <person name="Ahmad S."/>
            <person name="Lan S."/>
            <person name="Zhang J.-S."/>
            <person name="Tsai W.-C."/>
            <person name="Van De Peer Y."/>
            <person name="Liu Z.-J."/>
        </authorList>
    </citation>
    <scope>NUCLEOTIDE SEQUENCE</scope>
    <source>
        <strain evidence="3">CP</strain>
        <tissue evidence="3">Leaves</tissue>
    </source>
</reference>
<dbReference type="EMBL" id="JAUJYO010000008">
    <property type="protein sequence ID" value="KAK1309911.1"/>
    <property type="molecule type" value="Genomic_DNA"/>
</dbReference>
<proteinExistence type="predicted"/>
<feature type="compositionally biased region" description="Low complexity" evidence="1">
    <location>
        <begin position="163"/>
        <end position="177"/>
    </location>
</feature>
<accession>A0AAV9E8X1</accession>
<sequence length="354" mass="38761">MVVPSAFRVLVAVAALNRALSIHLGLNEVRSFYIQKPLTGGCPLFYLSRRPASGTLILDANEFIYDWRSKVLHVRGPWFPEDCPFRIPTRMRGPYLGLGASSLNACPPPGVLRSEDVERALAFEGRSWKTLLGAASSSSVARPLPVAPRPPVCRPSNRPPPAASSSGGVSGSSSNPGEALRRSSRRPKFAVRSSVPYDRPIVIAEDEDSDEETFPGGGYSRTPPPAPSSVQRNRYVYCVSPTRVEAMGKYSMPPALSRKASLVACGYVGAACREVERLKRLIEEEESERFKDFCAGFSTGYSARQDGQAFPSESKLKEMYHLSLFERKCGPFAEEDPETSTRPTPSTSRPGRQE</sequence>
<organism evidence="3 4">
    <name type="scientific">Acorus calamus</name>
    <name type="common">Sweet flag</name>
    <dbReference type="NCBI Taxonomy" id="4465"/>
    <lineage>
        <taxon>Eukaryota</taxon>
        <taxon>Viridiplantae</taxon>
        <taxon>Streptophyta</taxon>
        <taxon>Embryophyta</taxon>
        <taxon>Tracheophyta</taxon>
        <taxon>Spermatophyta</taxon>
        <taxon>Magnoliopsida</taxon>
        <taxon>Liliopsida</taxon>
        <taxon>Acoraceae</taxon>
        <taxon>Acorus</taxon>
    </lineage>
</organism>
<evidence type="ECO:0000313" key="4">
    <source>
        <dbReference type="Proteomes" id="UP001180020"/>
    </source>
</evidence>
<protein>
    <submittedName>
        <fullName evidence="3">Uncharacterized protein</fullName>
    </submittedName>
</protein>
<keyword evidence="2" id="KW-0732">Signal</keyword>
<feature type="region of interest" description="Disordered" evidence="1">
    <location>
        <begin position="331"/>
        <end position="354"/>
    </location>
</feature>